<organism evidence="1">
    <name type="scientific">marine sediment metagenome</name>
    <dbReference type="NCBI Taxonomy" id="412755"/>
    <lineage>
        <taxon>unclassified sequences</taxon>
        <taxon>metagenomes</taxon>
        <taxon>ecological metagenomes</taxon>
    </lineage>
</organism>
<dbReference type="AlphaFoldDB" id="A0A0F8WM60"/>
<gene>
    <name evidence="1" type="ORF">LCGC14_3049470</name>
</gene>
<name>A0A0F8WM60_9ZZZZ</name>
<reference evidence="1" key="1">
    <citation type="journal article" date="2015" name="Nature">
        <title>Complex archaea that bridge the gap between prokaryotes and eukaryotes.</title>
        <authorList>
            <person name="Spang A."/>
            <person name="Saw J.H."/>
            <person name="Jorgensen S.L."/>
            <person name="Zaremba-Niedzwiedzka K."/>
            <person name="Martijn J."/>
            <person name="Lind A.E."/>
            <person name="van Eijk R."/>
            <person name="Schleper C."/>
            <person name="Guy L."/>
            <person name="Ettema T.J."/>
        </authorList>
    </citation>
    <scope>NUCLEOTIDE SEQUENCE</scope>
</reference>
<proteinExistence type="predicted"/>
<sequence length="113" mass="13077">MSESNNQSTGKSWFFLGDYQPTVPPDSSAEVNLQTLMDCLTLQQTELCKLYKRVEDLDNKLEKLIESNKSLIAYFSAMNDRDARDLNYRIRGFSSKNHLPPSKFVPDRRNKLL</sequence>
<evidence type="ECO:0000313" key="1">
    <source>
        <dbReference type="EMBL" id="KKK57937.1"/>
    </source>
</evidence>
<comment type="caution">
    <text evidence="1">The sequence shown here is derived from an EMBL/GenBank/DDBJ whole genome shotgun (WGS) entry which is preliminary data.</text>
</comment>
<protein>
    <submittedName>
        <fullName evidence="1">Uncharacterized protein</fullName>
    </submittedName>
</protein>
<accession>A0A0F8WM60</accession>
<dbReference type="EMBL" id="LAZR01064229">
    <property type="protein sequence ID" value="KKK57937.1"/>
    <property type="molecule type" value="Genomic_DNA"/>
</dbReference>